<dbReference type="InterPro" id="IPR000073">
    <property type="entry name" value="AB_hydrolase_1"/>
</dbReference>
<dbReference type="GO" id="GO:0016787">
    <property type="term" value="F:hydrolase activity"/>
    <property type="evidence" value="ECO:0007669"/>
    <property type="project" value="UniProtKB-KW"/>
</dbReference>
<dbReference type="Proteomes" id="UP001153642">
    <property type="component" value="Unassembled WGS sequence"/>
</dbReference>
<gene>
    <name evidence="3" type="ORF">OSR52_04780</name>
</gene>
<organism evidence="3 4">
    <name type="scientific">Galbibacter pacificus</name>
    <dbReference type="NCBI Taxonomy" id="2996052"/>
    <lineage>
        <taxon>Bacteria</taxon>
        <taxon>Pseudomonadati</taxon>
        <taxon>Bacteroidota</taxon>
        <taxon>Flavobacteriia</taxon>
        <taxon>Flavobacteriales</taxon>
        <taxon>Flavobacteriaceae</taxon>
        <taxon>Galbibacter</taxon>
    </lineage>
</organism>
<comment type="caution">
    <text evidence="3">The sequence shown here is derived from an EMBL/GenBank/DDBJ whole genome shotgun (WGS) entry which is preliminary data.</text>
</comment>
<dbReference type="Pfam" id="PF12697">
    <property type="entry name" value="Abhydrolase_6"/>
    <property type="match status" value="1"/>
</dbReference>
<evidence type="ECO:0000313" key="3">
    <source>
        <dbReference type="EMBL" id="MDG3585174.1"/>
    </source>
</evidence>
<evidence type="ECO:0000313" key="4">
    <source>
        <dbReference type="Proteomes" id="UP001153642"/>
    </source>
</evidence>
<feature type="domain" description="AB hydrolase-1" evidence="2">
    <location>
        <begin position="87"/>
        <end position="180"/>
    </location>
</feature>
<dbReference type="Gene3D" id="3.40.50.1820">
    <property type="entry name" value="alpha/beta hydrolase"/>
    <property type="match status" value="1"/>
</dbReference>
<feature type="domain" description="Peptidase S33 tripeptidyl aminopeptidase-like C-terminal" evidence="1">
    <location>
        <begin position="226"/>
        <end position="283"/>
    </location>
</feature>
<protein>
    <submittedName>
        <fullName evidence="3">Alpha/beta hydrolase</fullName>
    </submittedName>
</protein>
<dbReference type="SUPFAM" id="SSF53474">
    <property type="entry name" value="alpha/beta-Hydrolases"/>
    <property type="match status" value="1"/>
</dbReference>
<dbReference type="InterPro" id="IPR013595">
    <property type="entry name" value="Pept_S33_TAP-like_C"/>
</dbReference>
<dbReference type="InterPro" id="IPR029058">
    <property type="entry name" value="AB_hydrolase_fold"/>
</dbReference>
<evidence type="ECO:0000259" key="2">
    <source>
        <dbReference type="Pfam" id="PF12697"/>
    </source>
</evidence>
<dbReference type="RefSeq" id="WP_277899550.1">
    <property type="nucleotide sequence ID" value="NZ_JAPMUA010000002.1"/>
</dbReference>
<keyword evidence="3" id="KW-0378">Hydrolase</keyword>
<dbReference type="EMBL" id="JAPMUA010000002">
    <property type="protein sequence ID" value="MDG3585174.1"/>
    <property type="molecule type" value="Genomic_DNA"/>
</dbReference>
<dbReference type="Pfam" id="PF08386">
    <property type="entry name" value="Abhydrolase_4"/>
    <property type="match status" value="1"/>
</dbReference>
<accession>A0ABT6FQ07</accession>
<keyword evidence="4" id="KW-1185">Reference proteome</keyword>
<sequence>MALKEKENYQQSVKIPKPITYSAKALQAISTKLASKFVKKLFATPIKHPIPKRELSMDAAALKEKMYVPSIKKEIVVYSYGENTKKVLLVHGWSGRGTQLAKIADALLCEGFCTVSFDAPSHGRSPGKTSNMLEFIDAVIEINKHYGPFETAIGHSLGSMALLNAVKKGLPLKNMVLIGSGDLINDIIYDFTRKLGLKDKVGKTLKQEFDKLAKEDVNNFSASIAAKDVAIPVLLFHDEDDPDSPIASSKNIHKNLKNSQLIVTKGLGHRKILGNDQVINKLVEFIKKD</sequence>
<proteinExistence type="predicted"/>
<name>A0ABT6FQ07_9FLAO</name>
<evidence type="ECO:0000259" key="1">
    <source>
        <dbReference type="Pfam" id="PF08386"/>
    </source>
</evidence>
<reference evidence="3" key="1">
    <citation type="submission" date="2022-11" db="EMBL/GenBank/DDBJ databases">
        <title>High-quality draft genome sequence of Galbibacter sp. strain CMA-7.</title>
        <authorList>
            <person name="Wei L."/>
            <person name="Dong C."/>
            <person name="Shao Z."/>
        </authorList>
    </citation>
    <scope>NUCLEOTIDE SEQUENCE</scope>
    <source>
        <strain evidence="3">CMA-7</strain>
    </source>
</reference>